<dbReference type="Gene3D" id="3.90.1170.50">
    <property type="entry name" value="Aldehyde oxidase/xanthine dehydrogenase, a/b hammerhead"/>
    <property type="match status" value="1"/>
</dbReference>
<organism evidence="3 4">
    <name type="scientific">Fluctibacter halophilus</name>
    <dbReference type="NCBI Taxonomy" id="226011"/>
    <lineage>
        <taxon>Bacteria</taxon>
        <taxon>Pseudomonadati</taxon>
        <taxon>Pseudomonadota</taxon>
        <taxon>Gammaproteobacteria</taxon>
        <taxon>Alteromonadales</taxon>
        <taxon>Alteromonadaceae</taxon>
        <taxon>Fluctibacter</taxon>
    </lineage>
</organism>
<dbReference type="Pfam" id="PF02738">
    <property type="entry name" value="MoCoBD_1"/>
    <property type="match status" value="1"/>
</dbReference>
<dbReference type="InterPro" id="IPR008274">
    <property type="entry name" value="AldOxase/xan_DH_MoCoBD1"/>
</dbReference>
<dbReference type="SMART" id="SM01008">
    <property type="entry name" value="Ald_Xan_dh_C"/>
    <property type="match status" value="1"/>
</dbReference>
<proteinExistence type="predicted"/>
<protein>
    <submittedName>
        <fullName evidence="3">Molybdopterin-dependent oxidoreductase</fullName>
    </submittedName>
</protein>
<feature type="domain" description="Aldehyde oxidase/xanthine dehydrogenase a/b hammerhead" evidence="2">
    <location>
        <begin position="210"/>
        <end position="299"/>
    </location>
</feature>
<dbReference type="InterPro" id="IPR000674">
    <property type="entry name" value="Ald_Oxase/Xan_DH_a/b"/>
</dbReference>
<dbReference type="PANTHER" id="PTHR47495">
    <property type="entry name" value="ALDEHYDE DEHYDROGENASE"/>
    <property type="match status" value="1"/>
</dbReference>
<dbReference type="RefSeq" id="WP_229157671.1">
    <property type="nucleotide sequence ID" value="NZ_JAJEWP010000001.1"/>
</dbReference>
<dbReference type="InterPro" id="IPR019546">
    <property type="entry name" value="TAT_signal_bac_arc"/>
</dbReference>
<sequence>MTTKIENVSRRNFLKNSAIGAGSLVLATGLPGFNLAMAAFPSPIEGAGVLNLFVAIEADNRVRIVCHRSEMGQGIRTGIPQVLADELDVDWSMVDVVQGFANPGYGSQNTDGSRSIRRFFTTMRQMGASARMMLEQAAAEKWGVPVDQVRGKQGYVHHVSSDRKLSYGELASAAAKLTPPQTDSLVLKPASEFTLIGKGLAPVDIDDMLDGSAVYGQDVQLEGMLYASIERCPVVGQKVKSHDKAGAMKVNGVRDVMVMPEQPDAPAFHPLNGVAVLADNTWSALQGRKALKVEWSDSLHQQHDSANYMSTLVERVGQPGKVIRTRGDVKGAFDGADAVVKATYQVPYLVHAQMEPPAATAVVSEKHCEIWACTQTPQSTQQNVAQALGLQPEQVKVNVTLLGGGFGRKSKPDFSVEAALLARHTGKPVKVVWSREDDIQHGYYHAASAQRFEAAVNKDGSVVGWLQRTAFPSISWTFTGTVDEPQDGELSLGFGDVPFAVNAMQCESQKAEGHVRIGWMRSVSNIQHAFAQGAFVDEMAAATGKTPHAMWHALLGEDRIVDPTAEGFGYGNYGDPADVYPIDIARMKRVLDEVVKQSGADKSTGDNEGWGISVHRSFVSYVAVACKVRVEQGKVSVLELHSAIDCGTVVNPDRVRSQQEGSMLFGLSIALMGEISLEGGKVKQSNYHDYPVTRYHQSPMIKTYIIASDAPPGGVGEPGTPPVAASVVNAIYHASGRRIRTLPVNKTLSV</sequence>
<dbReference type="InterPro" id="IPR037165">
    <property type="entry name" value="AldOxase/xan_DH_Mopterin-bd_sf"/>
</dbReference>
<dbReference type="Gene3D" id="3.30.365.10">
    <property type="entry name" value="Aldehyde oxidase/xanthine dehydrogenase, molybdopterin binding domain"/>
    <property type="match status" value="4"/>
</dbReference>
<dbReference type="SUPFAM" id="SSF56003">
    <property type="entry name" value="Molybdenum cofactor-binding domain"/>
    <property type="match status" value="2"/>
</dbReference>
<dbReference type="Proteomes" id="UP001520878">
    <property type="component" value="Unassembled WGS sequence"/>
</dbReference>
<keyword evidence="1" id="KW-0732">Signal</keyword>
<dbReference type="InterPro" id="IPR006311">
    <property type="entry name" value="TAT_signal"/>
</dbReference>
<dbReference type="PIRSF" id="PIRSF036389">
    <property type="entry name" value="IOR_B"/>
    <property type="match status" value="1"/>
</dbReference>
<dbReference type="InterPro" id="IPR052516">
    <property type="entry name" value="N-heterocyclic_Hydroxylase"/>
</dbReference>
<gene>
    <name evidence="3" type="ORF">LJ739_05135</name>
</gene>
<evidence type="ECO:0000313" key="3">
    <source>
        <dbReference type="EMBL" id="MCC2615620.1"/>
    </source>
</evidence>
<keyword evidence="4" id="KW-1185">Reference proteome</keyword>
<dbReference type="InterPro" id="IPR046867">
    <property type="entry name" value="AldOxase/xan_DH_MoCoBD2"/>
</dbReference>
<dbReference type="InterPro" id="IPR012368">
    <property type="entry name" value="OxRdtase_Mopterin-bd_su_IorB"/>
</dbReference>
<dbReference type="EMBL" id="JAJEWP010000001">
    <property type="protein sequence ID" value="MCC2615620.1"/>
    <property type="molecule type" value="Genomic_DNA"/>
</dbReference>
<accession>A0ABS8G4Z5</accession>
<name>A0ABS8G4Z5_9ALTE</name>
<dbReference type="Pfam" id="PF20256">
    <property type="entry name" value="MoCoBD_2"/>
    <property type="match status" value="2"/>
</dbReference>
<evidence type="ECO:0000313" key="4">
    <source>
        <dbReference type="Proteomes" id="UP001520878"/>
    </source>
</evidence>
<evidence type="ECO:0000256" key="1">
    <source>
        <dbReference type="ARBA" id="ARBA00022729"/>
    </source>
</evidence>
<dbReference type="PANTHER" id="PTHR47495:SF3">
    <property type="entry name" value="BLR6219 PROTEIN"/>
    <property type="match status" value="1"/>
</dbReference>
<reference evidence="3 4" key="1">
    <citation type="submission" date="2021-10" db="EMBL/GenBank/DDBJ databases">
        <title>Draft genome of Aestuariibacter halophilus JC2043.</title>
        <authorList>
            <person name="Emsley S.A."/>
            <person name="Pfannmuller K.M."/>
            <person name="Ushijima B."/>
            <person name="Saw J.H."/>
            <person name="Videau P."/>
        </authorList>
    </citation>
    <scope>NUCLEOTIDE SEQUENCE [LARGE SCALE GENOMIC DNA]</scope>
    <source>
        <strain evidence="3 4">JC2043</strain>
    </source>
</reference>
<evidence type="ECO:0000259" key="2">
    <source>
        <dbReference type="SMART" id="SM01008"/>
    </source>
</evidence>
<comment type="caution">
    <text evidence="3">The sequence shown here is derived from an EMBL/GenBank/DDBJ whole genome shotgun (WGS) entry which is preliminary data.</text>
</comment>
<dbReference type="NCBIfam" id="TIGR01409">
    <property type="entry name" value="TAT_signal_seq"/>
    <property type="match status" value="1"/>
</dbReference>
<dbReference type="PROSITE" id="PS51318">
    <property type="entry name" value="TAT"/>
    <property type="match status" value="1"/>
</dbReference>